<dbReference type="PRINTS" id="PR00757">
    <property type="entry name" value="AMINEOXDASEF"/>
</dbReference>
<proteinExistence type="inferred from homology"/>
<keyword evidence="7 9" id="KW-0503">Monooxygenase</keyword>
<comment type="cofactor">
    <cofactor evidence="1">
        <name>FAD</name>
        <dbReference type="ChEBI" id="CHEBI:57692"/>
    </cofactor>
</comment>
<dbReference type="GO" id="GO:0050660">
    <property type="term" value="F:flavin adenine dinucleotide binding"/>
    <property type="evidence" value="ECO:0007669"/>
    <property type="project" value="InterPro"/>
</dbReference>
<evidence type="ECO:0000256" key="5">
    <source>
        <dbReference type="ARBA" id="ARBA00022857"/>
    </source>
</evidence>
<comment type="similarity">
    <text evidence="2">Belongs to the FAD-binding monooxygenase family.</text>
</comment>
<accession>A0A5E4X5G5</accession>
<evidence type="ECO:0000256" key="4">
    <source>
        <dbReference type="ARBA" id="ARBA00022827"/>
    </source>
</evidence>
<dbReference type="InterPro" id="IPR001613">
    <property type="entry name" value="Flavin_amine_oxidase"/>
</dbReference>
<dbReference type="RefSeq" id="WP_150556903.1">
    <property type="nucleotide sequence ID" value="NZ_CABPSC010000016.1"/>
</dbReference>
<feature type="binding site" evidence="8">
    <location>
        <begin position="48"/>
        <end position="49"/>
    </location>
    <ligand>
        <name>FAD</name>
        <dbReference type="ChEBI" id="CHEBI:57692"/>
    </ligand>
</feature>
<evidence type="ECO:0000313" key="10">
    <source>
        <dbReference type="Proteomes" id="UP000367825"/>
    </source>
</evidence>
<dbReference type="Pfam" id="PF13450">
    <property type="entry name" value="NAD_binding_8"/>
    <property type="match status" value="1"/>
</dbReference>
<dbReference type="OrthoDB" id="9766402at2"/>
<evidence type="ECO:0000313" key="9">
    <source>
        <dbReference type="EMBL" id="VVE31526.1"/>
    </source>
</evidence>
<gene>
    <name evidence="9" type="ORF">PNO31109_03657</name>
</gene>
<dbReference type="Gene3D" id="3.50.50.60">
    <property type="entry name" value="FAD/NAD(P)-binding domain"/>
    <property type="match status" value="2"/>
</dbReference>
<keyword evidence="5" id="KW-0521">NADP</keyword>
<dbReference type="PANTHER" id="PTHR43872">
    <property type="entry name" value="MONOOXYGENASE, PUTATIVE (AFU_ORTHOLOGUE AFUA_8G02570)-RELATED"/>
    <property type="match status" value="1"/>
</dbReference>
<dbReference type="InterPro" id="IPR020946">
    <property type="entry name" value="Flavin_mOase-like"/>
</dbReference>
<dbReference type="InterPro" id="IPR036188">
    <property type="entry name" value="FAD/NAD-bd_sf"/>
</dbReference>
<dbReference type="EMBL" id="CABPSC010000016">
    <property type="protein sequence ID" value="VVE31526.1"/>
    <property type="molecule type" value="Genomic_DNA"/>
</dbReference>
<dbReference type="PANTHER" id="PTHR43872:SF1">
    <property type="entry name" value="MONOOXYGENASE, PUTATIVE (AFU_ORTHOLOGUE AFUA_8G02570)-RELATED"/>
    <property type="match status" value="1"/>
</dbReference>
<dbReference type="AlphaFoldDB" id="A0A5E4X5G5"/>
<dbReference type="Pfam" id="PF00743">
    <property type="entry name" value="FMO-like"/>
    <property type="match status" value="1"/>
</dbReference>
<keyword evidence="10" id="KW-1185">Reference proteome</keyword>
<name>A0A5E4X5G5_9BURK</name>
<evidence type="ECO:0000256" key="1">
    <source>
        <dbReference type="ARBA" id="ARBA00001974"/>
    </source>
</evidence>
<evidence type="ECO:0000256" key="7">
    <source>
        <dbReference type="ARBA" id="ARBA00023033"/>
    </source>
</evidence>
<dbReference type="FunFam" id="3.50.50.60:FF:000228">
    <property type="entry name" value="FAD-containing monooxygenase EthA"/>
    <property type="match status" value="1"/>
</dbReference>
<reference evidence="9 10" key="1">
    <citation type="submission" date="2019-08" db="EMBL/GenBank/DDBJ databases">
        <authorList>
            <person name="Peeters C."/>
        </authorList>
    </citation>
    <scope>NUCLEOTIDE SEQUENCE [LARGE SCALE GENOMIC DNA]</scope>
    <source>
        <strain evidence="9 10">LMG 31109</strain>
    </source>
</reference>
<keyword evidence="4" id="KW-0274">FAD</keyword>
<dbReference type="InterPro" id="IPR051820">
    <property type="entry name" value="FAD-binding_MO"/>
</dbReference>
<dbReference type="GO" id="GO:0004499">
    <property type="term" value="F:N,N-dimethylaniline monooxygenase activity"/>
    <property type="evidence" value="ECO:0007669"/>
    <property type="project" value="InterPro"/>
</dbReference>
<organism evidence="9 10">
    <name type="scientific">Pandoraea nosoerga</name>
    <dbReference type="NCBI Taxonomy" id="2508296"/>
    <lineage>
        <taxon>Bacteria</taxon>
        <taxon>Pseudomonadati</taxon>
        <taxon>Pseudomonadota</taxon>
        <taxon>Betaproteobacteria</taxon>
        <taxon>Burkholderiales</taxon>
        <taxon>Burkholderiaceae</taxon>
        <taxon>Pandoraea</taxon>
    </lineage>
</organism>
<feature type="binding site" evidence="8">
    <location>
        <position position="27"/>
    </location>
    <ligand>
        <name>FAD</name>
        <dbReference type="ChEBI" id="CHEBI:57692"/>
    </ligand>
</feature>
<dbReference type="SUPFAM" id="SSF51905">
    <property type="entry name" value="FAD/NAD(P)-binding domain"/>
    <property type="match status" value="1"/>
</dbReference>
<evidence type="ECO:0000256" key="8">
    <source>
        <dbReference type="PIRSR" id="PIRSR601613-1"/>
    </source>
</evidence>
<evidence type="ECO:0000256" key="6">
    <source>
        <dbReference type="ARBA" id="ARBA00023002"/>
    </source>
</evidence>
<evidence type="ECO:0000256" key="2">
    <source>
        <dbReference type="ARBA" id="ARBA00010139"/>
    </source>
</evidence>
<evidence type="ECO:0000256" key="3">
    <source>
        <dbReference type="ARBA" id="ARBA00022630"/>
    </source>
</evidence>
<sequence length="527" mass="57535">MTGNAAVTDIASATTDLDVIIVGAGLSGIAAAHYLRERCPGTRFALLEARQSLGGTWDLFRYPGVRSDSDMFTLGFSFRPWASDEAIADGGKILDYLKDAARAEGLDTRIRYGHKVREARWDSALARWTLDVERSHADGQRDTQSLTCRFLFMCSGYYAYDAGHAPTWPGMDRFGGIVVHPQHWPRDLDYRGKRVVIIGSGATAVTLLPSMAPTAAHVTMLQRSPTYILSMPQRDGLAEMLRAVLPAGVAHRVVRMKNVLVTLGFYNAARRWPNAIRRVLIRRAARQAHGHADIARDLSPRYNPWDQRLCLAPNGDIFKALRSGRASIVTDEIASFTPTGLALTSGKSLDADIIVTATGLRVQLMGGARLSVDGAPVALADTVAYKGMMYSGVPNLASIFGYTNASWTLKAELIAQYVCRLINHMNAHGFDTCIPQLRDGEHGELPAIGLTSGYIRRAAGVLPKQGGRKPWVFYQSYLRDLRLMRWGRIEDGAMRFERRAACGVEAKTTARGAGASGAGDKVPAASR</sequence>
<keyword evidence="6" id="KW-0560">Oxidoreductase</keyword>
<protein>
    <submittedName>
        <fullName evidence="9">FAD-containing monooxygenase EthA</fullName>
    </submittedName>
</protein>
<dbReference type="Proteomes" id="UP000367825">
    <property type="component" value="Unassembled WGS sequence"/>
</dbReference>
<dbReference type="GO" id="GO:0050661">
    <property type="term" value="F:NADP binding"/>
    <property type="evidence" value="ECO:0007669"/>
    <property type="project" value="InterPro"/>
</dbReference>
<keyword evidence="3" id="KW-0285">Flavoprotein</keyword>